<proteinExistence type="predicted"/>
<dbReference type="EMBL" id="CAMXCT010000462">
    <property type="protein sequence ID" value="CAI3979153.1"/>
    <property type="molecule type" value="Genomic_DNA"/>
</dbReference>
<evidence type="ECO:0000313" key="4">
    <source>
        <dbReference type="EMBL" id="CAL4766465.1"/>
    </source>
</evidence>
<keyword evidence="5" id="KW-1185">Reference proteome</keyword>
<dbReference type="AlphaFoldDB" id="A0A9P1BTL3"/>
<gene>
    <name evidence="2" type="ORF">C1SCF055_LOCUS7127</name>
    <name evidence="3" type="ORF">C1SCF055_LOCUS9818</name>
</gene>
<evidence type="ECO:0000313" key="3">
    <source>
        <dbReference type="EMBL" id="CAI3982083.1"/>
    </source>
</evidence>
<reference evidence="2" key="1">
    <citation type="submission" date="2022-10" db="EMBL/GenBank/DDBJ databases">
        <authorList>
            <person name="Chen Y."/>
            <person name="Dougan E. K."/>
            <person name="Chan C."/>
            <person name="Rhodes N."/>
            <person name="Thang M."/>
        </authorList>
    </citation>
    <scope>NUCLEOTIDE SEQUENCE</scope>
</reference>
<evidence type="ECO:0000313" key="2">
    <source>
        <dbReference type="EMBL" id="CAI3979153.1"/>
    </source>
</evidence>
<dbReference type="EMBL" id="CAMXCT020000462">
    <property type="protein sequence ID" value="CAL1132528.1"/>
    <property type="molecule type" value="Genomic_DNA"/>
</dbReference>
<evidence type="ECO:0000259" key="1">
    <source>
        <dbReference type="Pfam" id="PF13649"/>
    </source>
</evidence>
<organism evidence="2">
    <name type="scientific">Cladocopium goreaui</name>
    <dbReference type="NCBI Taxonomy" id="2562237"/>
    <lineage>
        <taxon>Eukaryota</taxon>
        <taxon>Sar</taxon>
        <taxon>Alveolata</taxon>
        <taxon>Dinophyceae</taxon>
        <taxon>Suessiales</taxon>
        <taxon>Symbiodiniaceae</taxon>
        <taxon>Cladocopium</taxon>
    </lineage>
</organism>
<dbReference type="InterPro" id="IPR041698">
    <property type="entry name" value="Methyltransf_25"/>
</dbReference>
<dbReference type="SUPFAM" id="SSF53335">
    <property type="entry name" value="S-adenosyl-L-methionine-dependent methyltransferases"/>
    <property type="match status" value="1"/>
</dbReference>
<dbReference type="OrthoDB" id="9991036at2759"/>
<protein>
    <submittedName>
        <fullName evidence="4">Methyltransferase domain-containing protein</fullName>
    </submittedName>
</protein>
<dbReference type="EMBL" id="CAMXCT020000681">
    <property type="protein sequence ID" value="CAL1135458.1"/>
    <property type="molecule type" value="Genomic_DNA"/>
</dbReference>
<feature type="domain" description="Methyltransferase" evidence="1">
    <location>
        <begin position="325"/>
        <end position="410"/>
    </location>
</feature>
<accession>A0A9P1BTL3</accession>
<dbReference type="EMBL" id="CAMXCT010000681">
    <property type="protein sequence ID" value="CAI3982083.1"/>
    <property type="molecule type" value="Genomic_DNA"/>
</dbReference>
<dbReference type="Pfam" id="PF13649">
    <property type="entry name" value="Methyltransf_25"/>
    <property type="match status" value="1"/>
</dbReference>
<keyword evidence="4" id="KW-0808">Transferase</keyword>
<dbReference type="Gene3D" id="3.40.50.150">
    <property type="entry name" value="Vaccinia Virus protein VP39"/>
    <property type="match status" value="1"/>
</dbReference>
<comment type="caution">
    <text evidence="2">The sequence shown here is derived from an EMBL/GenBank/DDBJ whole genome shotgun (WGS) entry which is preliminary data.</text>
</comment>
<dbReference type="Proteomes" id="UP001152797">
    <property type="component" value="Unassembled WGS sequence"/>
</dbReference>
<sequence>MALSFSPRAVSALCGSAPALPPRPVPWAAATATSRSRELRSKGLAVLAASAVAQVTRTRPGAGAVPWPDKRLWVRKLPDGTAEVSTIRSADAFMAFDAYSQPRPGTREICLGDLCFFCFVGPRLGAEHLVLWRRVADVQERAEQYQAAAAAQTAGMSDTVDQALLRDAPLRLTKCSDKAQLTAAVWRWEKLDERDPNRYWEVGNDSWMYWESFWAPAEDAALAMDSPAFGDLNGVMLQPTLPASTLLIDAGNSILDQDLPQGAEEERRARAAMKDKAYSIVYEYNVWGSDVSRSGTGSDLWSPEARLAVTALEAVVDAFGIRSMLDCACGDATWMVPFFVTRHPEIQYTGVDVVSEVIQRNQQRHPRINFLAQDLSEMPLPQGAQLIFSKETLNHMHLHDAQRALQQFAQTGARYLLTNVHEGVDNFVGAEKTCHTTYIKYDYELPPFSLPKVLRVNEYQGLETSFTLFQLNPE</sequence>
<dbReference type="EMBL" id="CAMXCT030000462">
    <property type="protein sequence ID" value="CAL4766465.1"/>
    <property type="molecule type" value="Genomic_DNA"/>
</dbReference>
<dbReference type="InterPro" id="IPR029063">
    <property type="entry name" value="SAM-dependent_MTases_sf"/>
</dbReference>
<reference evidence="4 5" key="2">
    <citation type="submission" date="2024-05" db="EMBL/GenBank/DDBJ databases">
        <authorList>
            <person name="Chen Y."/>
            <person name="Shah S."/>
            <person name="Dougan E. K."/>
            <person name="Thang M."/>
            <person name="Chan C."/>
        </authorList>
    </citation>
    <scope>NUCLEOTIDE SEQUENCE [LARGE SCALE GENOMIC DNA]</scope>
</reference>
<evidence type="ECO:0000313" key="5">
    <source>
        <dbReference type="Proteomes" id="UP001152797"/>
    </source>
</evidence>
<name>A0A9P1BTL3_9DINO</name>
<keyword evidence="4" id="KW-0489">Methyltransferase</keyword>
<dbReference type="GO" id="GO:0008168">
    <property type="term" value="F:methyltransferase activity"/>
    <property type="evidence" value="ECO:0007669"/>
    <property type="project" value="UniProtKB-KW"/>
</dbReference>
<dbReference type="GO" id="GO:0032259">
    <property type="term" value="P:methylation"/>
    <property type="evidence" value="ECO:0007669"/>
    <property type="project" value="UniProtKB-KW"/>
</dbReference>
<dbReference type="EMBL" id="CAMXCT030000681">
    <property type="protein sequence ID" value="CAL4769395.1"/>
    <property type="molecule type" value="Genomic_DNA"/>
</dbReference>